<evidence type="ECO:0000256" key="1">
    <source>
        <dbReference type="ARBA" id="ARBA00009776"/>
    </source>
</evidence>
<keyword evidence="2 8" id="KW-0808">Transferase</keyword>
<evidence type="ECO:0000259" key="9">
    <source>
        <dbReference type="Pfam" id="PF02223"/>
    </source>
</evidence>
<keyword evidence="4 8" id="KW-0547">Nucleotide-binding</keyword>
<comment type="function">
    <text evidence="8">Phosphorylation of dTMP to form dTDP in both de novo and salvage pathways of dTTP synthesis.</text>
</comment>
<dbReference type="GO" id="GO:0006235">
    <property type="term" value="P:dTTP biosynthetic process"/>
    <property type="evidence" value="ECO:0007669"/>
    <property type="project" value="UniProtKB-UniRule"/>
</dbReference>
<evidence type="ECO:0000256" key="3">
    <source>
        <dbReference type="ARBA" id="ARBA00022727"/>
    </source>
</evidence>
<keyword evidence="3 8" id="KW-0545">Nucleotide biosynthesis</keyword>
<dbReference type="InterPro" id="IPR027417">
    <property type="entry name" value="P-loop_NTPase"/>
</dbReference>
<dbReference type="GO" id="GO:0005829">
    <property type="term" value="C:cytosol"/>
    <property type="evidence" value="ECO:0007669"/>
    <property type="project" value="TreeGrafter"/>
</dbReference>
<dbReference type="SUPFAM" id="SSF52540">
    <property type="entry name" value="P-loop containing nucleoside triphosphate hydrolases"/>
    <property type="match status" value="1"/>
</dbReference>
<keyword evidence="6 8" id="KW-0067">ATP-binding</keyword>
<evidence type="ECO:0000256" key="2">
    <source>
        <dbReference type="ARBA" id="ARBA00022679"/>
    </source>
</evidence>
<feature type="domain" description="Thymidylate kinase-like" evidence="9">
    <location>
        <begin position="11"/>
        <end position="202"/>
    </location>
</feature>
<keyword evidence="5 8" id="KW-0418">Kinase</keyword>
<comment type="catalytic activity">
    <reaction evidence="7 8">
        <text>dTMP + ATP = dTDP + ADP</text>
        <dbReference type="Rhea" id="RHEA:13517"/>
        <dbReference type="ChEBI" id="CHEBI:30616"/>
        <dbReference type="ChEBI" id="CHEBI:58369"/>
        <dbReference type="ChEBI" id="CHEBI:63528"/>
        <dbReference type="ChEBI" id="CHEBI:456216"/>
        <dbReference type="EC" id="2.7.4.9"/>
    </reaction>
</comment>
<dbReference type="GO" id="GO:0006233">
    <property type="term" value="P:dTDP biosynthetic process"/>
    <property type="evidence" value="ECO:0007669"/>
    <property type="project" value="InterPro"/>
</dbReference>
<dbReference type="PANTHER" id="PTHR10344">
    <property type="entry name" value="THYMIDYLATE KINASE"/>
    <property type="match status" value="1"/>
</dbReference>
<dbReference type="EC" id="2.7.4.9" evidence="8"/>
<dbReference type="Pfam" id="PF02223">
    <property type="entry name" value="Thymidylate_kin"/>
    <property type="match status" value="1"/>
</dbReference>
<dbReference type="AlphaFoldDB" id="A0A1G1XPW2"/>
<reference evidence="10 11" key="1">
    <citation type="journal article" date="2016" name="Nat. Commun.">
        <title>Thousands of microbial genomes shed light on interconnected biogeochemical processes in an aquifer system.</title>
        <authorList>
            <person name="Anantharaman K."/>
            <person name="Brown C.T."/>
            <person name="Hug L.A."/>
            <person name="Sharon I."/>
            <person name="Castelle C.J."/>
            <person name="Probst A.J."/>
            <person name="Thomas B.C."/>
            <person name="Singh A."/>
            <person name="Wilkins M.J."/>
            <person name="Karaoz U."/>
            <person name="Brodie E.L."/>
            <person name="Williams K.H."/>
            <person name="Hubbard S.S."/>
            <person name="Banfield J.F."/>
        </authorList>
    </citation>
    <scope>NUCLEOTIDE SEQUENCE [LARGE SCALE GENOMIC DNA]</scope>
</reference>
<evidence type="ECO:0000256" key="6">
    <source>
        <dbReference type="ARBA" id="ARBA00022840"/>
    </source>
</evidence>
<dbReference type="HAMAP" id="MF_00165">
    <property type="entry name" value="Thymidylate_kinase"/>
    <property type="match status" value="1"/>
</dbReference>
<dbReference type="InterPro" id="IPR039430">
    <property type="entry name" value="Thymidylate_kin-like_dom"/>
</dbReference>
<dbReference type="PANTHER" id="PTHR10344:SF4">
    <property type="entry name" value="UMP-CMP KINASE 2, MITOCHONDRIAL"/>
    <property type="match status" value="1"/>
</dbReference>
<evidence type="ECO:0000313" key="11">
    <source>
        <dbReference type="Proteomes" id="UP000176260"/>
    </source>
</evidence>
<dbReference type="Proteomes" id="UP000176260">
    <property type="component" value="Unassembled WGS sequence"/>
</dbReference>
<dbReference type="GO" id="GO:0005524">
    <property type="term" value="F:ATP binding"/>
    <property type="evidence" value="ECO:0007669"/>
    <property type="project" value="UniProtKB-UniRule"/>
</dbReference>
<organism evidence="10 11">
    <name type="scientific">Candidatus Buchananbacteria bacterium RBG_13_39_9</name>
    <dbReference type="NCBI Taxonomy" id="1797531"/>
    <lineage>
        <taxon>Bacteria</taxon>
        <taxon>Candidatus Buchananiibacteriota</taxon>
    </lineage>
</organism>
<evidence type="ECO:0000256" key="5">
    <source>
        <dbReference type="ARBA" id="ARBA00022777"/>
    </source>
</evidence>
<comment type="caution">
    <text evidence="8">Lacks conserved residue(s) required for the propagation of feature annotation.</text>
</comment>
<dbReference type="GO" id="GO:0004798">
    <property type="term" value="F:dTMP kinase activity"/>
    <property type="evidence" value="ECO:0007669"/>
    <property type="project" value="UniProtKB-UniRule"/>
</dbReference>
<dbReference type="GO" id="GO:0006227">
    <property type="term" value="P:dUDP biosynthetic process"/>
    <property type="evidence" value="ECO:0007669"/>
    <property type="project" value="TreeGrafter"/>
</dbReference>
<evidence type="ECO:0000313" key="10">
    <source>
        <dbReference type="EMBL" id="OGY42058.1"/>
    </source>
</evidence>
<sequence>MEIKPGKFIVIDGTDGSGKATQTKLLVEKLEKANYPVKMIDFPQYGQKCAGLVEEYLNGKYGSALEVGPYRASIFYACDRYAAAPQINEWLKQGNLVISNRYVSSNMGHQAGKIADLIERDKFLEWLFNLEYNIFGIPTPDLNILLYLPPEIGQQLVDKKGSRDYVGGQKRDIHEADLQHLLDAAKAYKYVADKYNWITIDCAPDNQLLGIEDVHNLLWQEIIKTL</sequence>
<evidence type="ECO:0000256" key="7">
    <source>
        <dbReference type="ARBA" id="ARBA00048743"/>
    </source>
</evidence>
<name>A0A1G1XPW2_9BACT</name>
<protein>
    <recommendedName>
        <fullName evidence="8">Thymidylate kinase</fullName>
        <ecNumber evidence="8">2.7.4.9</ecNumber>
    </recommendedName>
    <alternativeName>
        <fullName evidence="8">dTMP kinase</fullName>
    </alternativeName>
</protein>
<gene>
    <name evidence="8" type="primary">tmk</name>
    <name evidence="10" type="ORF">A2Y67_03185</name>
</gene>
<evidence type="ECO:0000256" key="8">
    <source>
        <dbReference type="HAMAP-Rule" id="MF_00165"/>
    </source>
</evidence>
<dbReference type="EMBL" id="MHIA01000019">
    <property type="protein sequence ID" value="OGY42058.1"/>
    <property type="molecule type" value="Genomic_DNA"/>
</dbReference>
<evidence type="ECO:0000256" key="4">
    <source>
        <dbReference type="ARBA" id="ARBA00022741"/>
    </source>
</evidence>
<comment type="similarity">
    <text evidence="1 8">Belongs to the thymidylate kinase family.</text>
</comment>
<accession>A0A1G1XPW2</accession>
<dbReference type="InterPro" id="IPR018094">
    <property type="entry name" value="Thymidylate_kinase"/>
</dbReference>
<dbReference type="CDD" id="cd01672">
    <property type="entry name" value="TMPK"/>
    <property type="match status" value="1"/>
</dbReference>
<comment type="caution">
    <text evidence="10">The sequence shown here is derived from an EMBL/GenBank/DDBJ whole genome shotgun (WGS) entry which is preliminary data.</text>
</comment>
<proteinExistence type="inferred from homology"/>
<dbReference type="Gene3D" id="3.40.50.300">
    <property type="entry name" value="P-loop containing nucleotide triphosphate hydrolases"/>
    <property type="match status" value="1"/>
</dbReference>